<dbReference type="EMBL" id="QGKW02000007">
    <property type="protein sequence ID" value="KAF2619421.1"/>
    <property type="molecule type" value="Genomic_DNA"/>
</dbReference>
<sequence>MFLVSQEQGLCGSDRPFNSSETGKERFKGLISGEAERGRRGARVVVSWRRDVKERDQCR</sequence>
<name>A0A8S9MNL9_BRACR</name>
<organism evidence="2 3">
    <name type="scientific">Brassica cretica</name>
    <name type="common">Mustard</name>
    <dbReference type="NCBI Taxonomy" id="69181"/>
    <lineage>
        <taxon>Eukaryota</taxon>
        <taxon>Viridiplantae</taxon>
        <taxon>Streptophyta</taxon>
        <taxon>Embryophyta</taxon>
        <taxon>Tracheophyta</taxon>
        <taxon>Spermatophyta</taxon>
        <taxon>Magnoliopsida</taxon>
        <taxon>eudicotyledons</taxon>
        <taxon>Gunneridae</taxon>
        <taxon>Pentapetalae</taxon>
        <taxon>rosids</taxon>
        <taxon>malvids</taxon>
        <taxon>Brassicales</taxon>
        <taxon>Brassicaceae</taxon>
        <taxon>Brassiceae</taxon>
        <taxon>Brassica</taxon>
    </lineage>
</organism>
<accession>A0A8S9MNL9</accession>
<proteinExistence type="predicted"/>
<reference evidence="2" key="1">
    <citation type="submission" date="2019-12" db="EMBL/GenBank/DDBJ databases">
        <title>Genome sequencing and annotation of Brassica cretica.</title>
        <authorList>
            <person name="Studholme D.J."/>
            <person name="Sarris P.F."/>
        </authorList>
    </citation>
    <scope>NUCLEOTIDE SEQUENCE</scope>
    <source>
        <strain evidence="2">PFS-001/15</strain>
        <tissue evidence="2">Leaf</tissue>
    </source>
</reference>
<evidence type="ECO:0000256" key="1">
    <source>
        <dbReference type="SAM" id="MobiDB-lite"/>
    </source>
</evidence>
<gene>
    <name evidence="2" type="ORF">F2Q68_00039325</name>
</gene>
<dbReference type="AlphaFoldDB" id="A0A8S9MNL9"/>
<dbReference type="Proteomes" id="UP000712281">
    <property type="component" value="Unassembled WGS sequence"/>
</dbReference>
<evidence type="ECO:0000313" key="2">
    <source>
        <dbReference type="EMBL" id="KAF2619421.1"/>
    </source>
</evidence>
<protein>
    <submittedName>
        <fullName evidence="2">Uncharacterized protein</fullName>
    </submittedName>
</protein>
<comment type="caution">
    <text evidence="2">The sequence shown here is derived from an EMBL/GenBank/DDBJ whole genome shotgun (WGS) entry which is preliminary data.</text>
</comment>
<feature type="region of interest" description="Disordered" evidence="1">
    <location>
        <begin position="1"/>
        <end position="25"/>
    </location>
</feature>
<evidence type="ECO:0000313" key="3">
    <source>
        <dbReference type="Proteomes" id="UP000712281"/>
    </source>
</evidence>